<gene>
    <name evidence="1" type="ORF">RHODO2019_12435</name>
</gene>
<accession>A0ABY6NX73</accession>
<evidence type="ECO:0000313" key="2">
    <source>
        <dbReference type="Proteomes" id="UP001164965"/>
    </source>
</evidence>
<reference evidence="1" key="1">
    <citation type="submission" date="2022-10" db="EMBL/GenBank/DDBJ databases">
        <title>Rhodococcus sp.75.</title>
        <authorList>
            <person name="Sun M."/>
        </authorList>
    </citation>
    <scope>NUCLEOTIDE SEQUENCE</scope>
    <source>
        <strain evidence="1">75</strain>
    </source>
</reference>
<name>A0ABY6NX73_9NOCA</name>
<keyword evidence="2" id="KW-1185">Reference proteome</keyword>
<dbReference type="EMBL" id="CP110615">
    <property type="protein sequence ID" value="UZJ23987.1"/>
    <property type="molecule type" value="Genomic_DNA"/>
</dbReference>
<protein>
    <submittedName>
        <fullName evidence="1">Uncharacterized protein</fullName>
    </submittedName>
</protein>
<sequence length="48" mass="5115">MGKAKKKCCRDTPRCSSCPVVLLRVAKLKDAGVSGKKLKKATKLARAA</sequence>
<proteinExistence type="predicted"/>
<dbReference type="RefSeq" id="WP_265382094.1">
    <property type="nucleotide sequence ID" value="NZ_CP110615.1"/>
</dbReference>
<evidence type="ECO:0000313" key="1">
    <source>
        <dbReference type="EMBL" id="UZJ23987.1"/>
    </source>
</evidence>
<dbReference type="Proteomes" id="UP001164965">
    <property type="component" value="Chromosome"/>
</dbReference>
<organism evidence="1 2">
    <name type="scientific">Rhodococcus antarcticus</name>
    <dbReference type="NCBI Taxonomy" id="2987751"/>
    <lineage>
        <taxon>Bacteria</taxon>
        <taxon>Bacillati</taxon>
        <taxon>Actinomycetota</taxon>
        <taxon>Actinomycetes</taxon>
        <taxon>Mycobacteriales</taxon>
        <taxon>Nocardiaceae</taxon>
        <taxon>Rhodococcus</taxon>
    </lineage>
</organism>